<dbReference type="PROSITE" id="PS50157">
    <property type="entry name" value="ZINC_FINGER_C2H2_2"/>
    <property type="match status" value="1"/>
</dbReference>
<feature type="region of interest" description="Disordered" evidence="2">
    <location>
        <begin position="157"/>
        <end position="195"/>
    </location>
</feature>
<sequence>MTTHRPAAGRGGGGARKPPPPPSTKRRSSSFPCKVCGKRFPSQQAMAGHCRAHTRASAGAPTRTAAEARQLLLPSSPLPLPAVVTVQLALLWPLTSSVQYCLPPPPSPAAAQIGCRWLPGAFLLRTTRGLLSPCSVHVGDACSTTTSQPASAMVDAAPLQPGSGGHGGEHGRERKRVALMDGGDRGRKKGKERMDGLDLELRLHR</sequence>
<evidence type="ECO:0000259" key="3">
    <source>
        <dbReference type="PROSITE" id="PS50157"/>
    </source>
</evidence>
<evidence type="ECO:0000256" key="2">
    <source>
        <dbReference type="SAM" id="MobiDB-lite"/>
    </source>
</evidence>
<keyword evidence="1" id="KW-0862">Zinc</keyword>
<evidence type="ECO:0000256" key="1">
    <source>
        <dbReference type="PROSITE-ProRule" id="PRU00042"/>
    </source>
</evidence>
<dbReference type="InterPro" id="IPR013087">
    <property type="entry name" value="Znf_C2H2_type"/>
</dbReference>
<reference evidence="4" key="1">
    <citation type="journal article" date="2013" name="Nat. Commun.">
        <title>Whole-genome sequencing of Oryza brachyantha reveals mechanisms underlying Oryza genome evolution.</title>
        <authorList>
            <person name="Chen J."/>
            <person name="Huang Q."/>
            <person name="Gao D."/>
            <person name="Wang J."/>
            <person name="Lang Y."/>
            <person name="Liu T."/>
            <person name="Li B."/>
            <person name="Bai Z."/>
            <person name="Luis Goicoechea J."/>
            <person name="Liang C."/>
            <person name="Chen C."/>
            <person name="Zhang W."/>
            <person name="Sun S."/>
            <person name="Liao Y."/>
            <person name="Zhang X."/>
            <person name="Yang L."/>
            <person name="Song C."/>
            <person name="Wang M."/>
            <person name="Shi J."/>
            <person name="Liu G."/>
            <person name="Liu J."/>
            <person name="Zhou H."/>
            <person name="Zhou W."/>
            <person name="Yu Q."/>
            <person name="An N."/>
            <person name="Chen Y."/>
            <person name="Cai Q."/>
            <person name="Wang B."/>
            <person name="Liu B."/>
            <person name="Min J."/>
            <person name="Huang Y."/>
            <person name="Wu H."/>
            <person name="Li Z."/>
            <person name="Zhang Y."/>
            <person name="Yin Y."/>
            <person name="Song W."/>
            <person name="Jiang J."/>
            <person name="Jackson S.A."/>
            <person name="Wing R.A."/>
            <person name="Wang J."/>
            <person name="Chen M."/>
        </authorList>
    </citation>
    <scope>NUCLEOTIDE SEQUENCE [LARGE SCALE GENOMIC DNA]</scope>
    <source>
        <strain evidence="4">cv. IRGC 101232</strain>
    </source>
</reference>
<dbReference type="AlphaFoldDB" id="J3N135"/>
<accession>J3N135</accession>
<feature type="region of interest" description="Disordered" evidence="2">
    <location>
        <begin position="1"/>
        <end position="32"/>
    </location>
</feature>
<proteinExistence type="predicted"/>
<dbReference type="SMART" id="SM00355">
    <property type="entry name" value="ZnF_C2H2"/>
    <property type="match status" value="1"/>
</dbReference>
<dbReference type="eggNOG" id="ENOG502R4YK">
    <property type="taxonomic scope" value="Eukaryota"/>
</dbReference>
<reference evidence="4" key="2">
    <citation type="submission" date="2013-04" db="UniProtKB">
        <authorList>
            <consortium name="EnsemblPlants"/>
        </authorList>
    </citation>
    <scope>IDENTIFICATION</scope>
</reference>
<keyword evidence="1" id="KW-0863">Zinc-finger</keyword>
<dbReference type="Gene3D" id="3.30.160.60">
    <property type="entry name" value="Classic Zinc Finger"/>
    <property type="match status" value="1"/>
</dbReference>
<keyword evidence="1" id="KW-0479">Metal-binding</keyword>
<dbReference type="Proteomes" id="UP000006038">
    <property type="component" value="Chromosome 10"/>
</dbReference>
<evidence type="ECO:0000313" key="5">
    <source>
        <dbReference type="Proteomes" id="UP000006038"/>
    </source>
</evidence>
<dbReference type="SUPFAM" id="SSF57667">
    <property type="entry name" value="beta-beta-alpha zinc fingers"/>
    <property type="match status" value="1"/>
</dbReference>
<dbReference type="HOGENOM" id="CLU_1236679_0_0_1"/>
<feature type="compositionally biased region" description="Basic and acidic residues" evidence="2">
    <location>
        <begin position="167"/>
        <end position="185"/>
    </location>
</feature>
<dbReference type="Pfam" id="PF13912">
    <property type="entry name" value="zf-C2H2_6"/>
    <property type="match status" value="1"/>
</dbReference>
<dbReference type="EnsemblPlants" id="OB10G12330.1">
    <property type="protein sequence ID" value="OB10G12330.1"/>
    <property type="gene ID" value="OB10G12330"/>
</dbReference>
<dbReference type="PROSITE" id="PS00028">
    <property type="entry name" value="ZINC_FINGER_C2H2_1"/>
    <property type="match status" value="1"/>
</dbReference>
<name>J3N135_ORYBR</name>
<organism evidence="4">
    <name type="scientific">Oryza brachyantha</name>
    <name type="common">malo sina</name>
    <dbReference type="NCBI Taxonomy" id="4533"/>
    <lineage>
        <taxon>Eukaryota</taxon>
        <taxon>Viridiplantae</taxon>
        <taxon>Streptophyta</taxon>
        <taxon>Embryophyta</taxon>
        <taxon>Tracheophyta</taxon>
        <taxon>Spermatophyta</taxon>
        <taxon>Magnoliopsida</taxon>
        <taxon>Liliopsida</taxon>
        <taxon>Poales</taxon>
        <taxon>Poaceae</taxon>
        <taxon>BOP clade</taxon>
        <taxon>Oryzoideae</taxon>
        <taxon>Oryzeae</taxon>
        <taxon>Oryzinae</taxon>
        <taxon>Oryza</taxon>
    </lineage>
</organism>
<keyword evidence="5" id="KW-1185">Reference proteome</keyword>
<feature type="domain" description="C2H2-type" evidence="3">
    <location>
        <begin position="31"/>
        <end position="58"/>
    </location>
</feature>
<evidence type="ECO:0000313" key="4">
    <source>
        <dbReference type="EnsemblPlants" id="OB10G12330.1"/>
    </source>
</evidence>
<dbReference type="InterPro" id="IPR036236">
    <property type="entry name" value="Znf_C2H2_sf"/>
</dbReference>
<protein>
    <recommendedName>
        <fullName evidence="3">C2H2-type domain-containing protein</fullName>
    </recommendedName>
</protein>
<dbReference type="Gramene" id="OB10G12330.1">
    <property type="protein sequence ID" value="OB10G12330.1"/>
    <property type="gene ID" value="OB10G12330"/>
</dbReference>
<dbReference type="GO" id="GO:0008270">
    <property type="term" value="F:zinc ion binding"/>
    <property type="evidence" value="ECO:0007669"/>
    <property type="project" value="UniProtKB-KW"/>
</dbReference>